<reference evidence="1 2" key="1">
    <citation type="journal article" date="2015" name="Genome Biol. Evol.">
        <title>Characterization of Three Mycobacterium spp. with Potential Use in Bioremediation by Genome Sequencing and Comparative Genomics.</title>
        <authorList>
            <person name="Das S."/>
            <person name="Pettersson B.M."/>
            <person name="Behra P.R."/>
            <person name="Ramesh M."/>
            <person name="Dasgupta S."/>
            <person name="Bhattacharya A."/>
            <person name="Kirsebom L.A."/>
        </authorList>
    </citation>
    <scope>NUCLEOTIDE SEQUENCE [LARGE SCALE GENOMIC DNA]</scope>
    <source>
        <strain evidence="1 2">DSM 44075</strain>
    </source>
</reference>
<dbReference type="Proteomes" id="UP000036313">
    <property type="component" value="Unassembled WGS sequence"/>
</dbReference>
<name>A0A0J6WC04_9MYCO</name>
<evidence type="ECO:0000313" key="2">
    <source>
        <dbReference type="Proteomes" id="UP000036313"/>
    </source>
</evidence>
<gene>
    <name evidence="1" type="ORF">MOBUDSM44075_01198</name>
</gene>
<evidence type="ECO:0000313" key="1">
    <source>
        <dbReference type="EMBL" id="KMO80064.1"/>
    </source>
</evidence>
<protein>
    <recommendedName>
        <fullName evidence="3">HD family phosphohydrolase</fullName>
    </recommendedName>
</protein>
<dbReference type="EMBL" id="JYNU01000006">
    <property type="protein sequence ID" value="KMO80064.1"/>
    <property type="molecule type" value="Genomic_DNA"/>
</dbReference>
<proteinExistence type="predicted"/>
<dbReference type="PATRIC" id="fig|1807.14.peg.1204"/>
<comment type="caution">
    <text evidence="1">The sequence shown here is derived from an EMBL/GenBank/DDBJ whole genome shotgun (WGS) entry which is preliminary data.</text>
</comment>
<dbReference type="Gene3D" id="1.10.3210.10">
    <property type="entry name" value="Hypothetical protein af1432"/>
    <property type="match status" value="1"/>
</dbReference>
<dbReference type="SUPFAM" id="SSF109604">
    <property type="entry name" value="HD-domain/PDEase-like"/>
    <property type="match status" value="1"/>
</dbReference>
<organism evidence="1 2">
    <name type="scientific">Mycolicibacterium obuense</name>
    <dbReference type="NCBI Taxonomy" id="1807"/>
    <lineage>
        <taxon>Bacteria</taxon>
        <taxon>Bacillati</taxon>
        <taxon>Actinomycetota</taxon>
        <taxon>Actinomycetes</taxon>
        <taxon>Mycobacteriales</taxon>
        <taxon>Mycobacteriaceae</taxon>
        <taxon>Mycolicibacterium</taxon>
    </lineage>
</organism>
<dbReference type="AlphaFoldDB" id="A0A0J6WC04"/>
<accession>A0A0J6WC04</accession>
<sequence length="175" mass="18477">MTSGPDVVSAEVADLLRSMRGVWDEVDVDEWDHALQCAARALDDDADDELVLAAALHDIGHSPLLGGPGVADHSKLAGDWLRPRFGERVAWLAGAHVAAKRHLAAVDADYGAALSPVSKMSLSEQGGSAVDPAFAAHPWCADALQLRRFDDAAKVPGARTASLDTVLAIARRLAR</sequence>
<evidence type="ECO:0008006" key="3">
    <source>
        <dbReference type="Google" id="ProtNLM"/>
    </source>
</evidence>
<dbReference type="PANTHER" id="PTHR40202">
    <property type="match status" value="1"/>
</dbReference>
<dbReference type="PANTHER" id="PTHR40202:SF1">
    <property type="entry name" value="HD DOMAIN-CONTAINING PROTEIN"/>
    <property type="match status" value="1"/>
</dbReference>
<dbReference type="InterPro" id="IPR052567">
    <property type="entry name" value="OP_Dioxygenase"/>
</dbReference>